<proteinExistence type="predicted"/>
<dbReference type="EMBL" id="CAADRP010001686">
    <property type="protein sequence ID" value="VFU48166.1"/>
    <property type="molecule type" value="Genomic_DNA"/>
</dbReference>
<protein>
    <submittedName>
        <fullName evidence="1">Uncharacterized protein</fullName>
    </submittedName>
</protein>
<evidence type="ECO:0000313" key="1">
    <source>
        <dbReference type="EMBL" id="VFU48166.1"/>
    </source>
</evidence>
<accession>A0A6N2M3G2</accession>
<dbReference type="AlphaFoldDB" id="A0A6N2M3G2"/>
<reference evidence="1" key="1">
    <citation type="submission" date="2019-03" db="EMBL/GenBank/DDBJ databases">
        <authorList>
            <person name="Mank J."/>
            <person name="Almeida P."/>
        </authorList>
    </citation>
    <scope>NUCLEOTIDE SEQUENCE</scope>
    <source>
        <strain evidence="1">78183</strain>
    </source>
</reference>
<organism evidence="1">
    <name type="scientific">Salix viminalis</name>
    <name type="common">Common osier</name>
    <name type="synonym">Basket willow</name>
    <dbReference type="NCBI Taxonomy" id="40686"/>
    <lineage>
        <taxon>Eukaryota</taxon>
        <taxon>Viridiplantae</taxon>
        <taxon>Streptophyta</taxon>
        <taxon>Embryophyta</taxon>
        <taxon>Tracheophyta</taxon>
        <taxon>Spermatophyta</taxon>
        <taxon>Magnoliopsida</taxon>
        <taxon>eudicotyledons</taxon>
        <taxon>Gunneridae</taxon>
        <taxon>Pentapetalae</taxon>
        <taxon>rosids</taxon>
        <taxon>fabids</taxon>
        <taxon>Malpighiales</taxon>
        <taxon>Salicaceae</taxon>
        <taxon>Saliceae</taxon>
        <taxon>Salix</taxon>
    </lineage>
</organism>
<name>A0A6N2M3G2_SALVM</name>
<gene>
    <name evidence="1" type="ORF">SVIM_LOCUS313650</name>
</gene>
<sequence length="84" mass="9178">MTPKLKTSDFTEKRPSRAYSGDMCTTQALPFHGPLAIWIEFLYKNTEVTIGARKFVVTGFGPVGCIPAISKSTPHEGECAESIN</sequence>